<dbReference type="Pfam" id="PF24517">
    <property type="entry name" value="CBM96"/>
    <property type="match status" value="1"/>
</dbReference>
<name>A0ABV6DEQ6_9BACL</name>
<evidence type="ECO:0000313" key="6">
    <source>
        <dbReference type="Proteomes" id="UP001589776"/>
    </source>
</evidence>
<dbReference type="EMBL" id="JBHLWN010000010">
    <property type="protein sequence ID" value="MFC0211111.1"/>
    <property type="molecule type" value="Genomic_DNA"/>
</dbReference>
<dbReference type="Gene3D" id="2.60.40.10">
    <property type="entry name" value="Immunoglobulins"/>
    <property type="match status" value="1"/>
</dbReference>
<dbReference type="InterPro" id="IPR036116">
    <property type="entry name" value="FN3_sf"/>
</dbReference>
<sequence>MYDSATITDDTYNPLINLDLFNEKGRTVVREAYEKRTKNSKHFLMSDGSYKAVITKEDLNYIDENGKWQTIAPQLVEEGQSLLSNLNEQTNNSIDPGLVSSSLLSSTNKDKKRPFFRVKQVPYDAIIWRDYSKGYSIKKEGDNLTFVPVGARSVVGSVYSNNVIMFEDAWHAVDVELKLLNTGIKETLILKDASASSNFSFEITGAISSDLKTNQLVLWPAWLIDANGVTRDVSQTLRTQGKKKFIDLKANLEGLKFPIYVDPTVTIVSNDTNTKDAFVNSSTLVQGNGDSFYITRGTVPQRERAMLQFDLSSIRSDSSISSAEIQLYRHCCNFVSSEPISLYRITQPWDENVVWANQPAHDPGSSAVTYVSDTRWYSWNVTSWVQQWVAGSYVNNGVKMIGEIINGSDGRFGFYSSEYYNASYRPKLIVTYNEPTSIPTVLTPTSSTLVDGVTNIAWTAAVDSETTQNLIKYQVQLSTNNGASWSDLVALTNPGQTSFTFDFTNTAETNTAYIRVRGYDGGMYGGWGQSQLFSIKHNHAPNIPSNLSPGGASSATARLVGSTTPTLAWTFSDPDVGNIQSAYNVVIKDASGSTPIYDSGWVPSTSNTFTVPAGKLVRNTTYAWQVGLKDNKGDISPYSALSYIKINNIPTVTLTKYSDNQSISDNILTFTWSYADQDGQPQQKYQVLGTQNDWATVSYNSGEVTSPSASHTTPALASGVWSFKVLVSDGMEWSSGAARNKLTLPNAYEPNDTNAQAFTISPQQIYDSLITSATDIDFFKFTAATSGINQILLIVPAGLNYDAHIFDSNMNLVATGSKGAGLFEYVLFEVMAGKSYYIKIFGVGGNFSNSATYSLILKNVTIQQQTTYQYDANGNIISKQVSQSK</sequence>
<dbReference type="InterPro" id="IPR055372">
    <property type="entry name" value="CBM96"/>
</dbReference>
<keyword evidence="2" id="KW-0964">Secreted</keyword>
<dbReference type="SUPFAM" id="SSF49265">
    <property type="entry name" value="Fibronectin type III"/>
    <property type="match status" value="1"/>
</dbReference>
<evidence type="ECO:0000256" key="3">
    <source>
        <dbReference type="ARBA" id="ARBA00022729"/>
    </source>
</evidence>
<gene>
    <name evidence="5" type="ORF">ACFFK0_01395</name>
</gene>
<feature type="domain" description="Carbohydrate-binding module family 96" evidence="4">
    <location>
        <begin position="272"/>
        <end position="431"/>
    </location>
</feature>
<dbReference type="Pfam" id="PF25788">
    <property type="entry name" value="Ig_Rha78A_N"/>
    <property type="match status" value="1"/>
</dbReference>
<comment type="caution">
    <text evidence="5">The sequence shown here is derived from an EMBL/GenBank/DDBJ whole genome shotgun (WGS) entry which is preliminary data.</text>
</comment>
<dbReference type="InterPro" id="IPR013783">
    <property type="entry name" value="Ig-like_fold"/>
</dbReference>
<keyword evidence="6" id="KW-1185">Reference proteome</keyword>
<evidence type="ECO:0000256" key="2">
    <source>
        <dbReference type="ARBA" id="ARBA00022525"/>
    </source>
</evidence>
<dbReference type="Proteomes" id="UP001589776">
    <property type="component" value="Unassembled WGS sequence"/>
</dbReference>
<evidence type="ECO:0000313" key="5">
    <source>
        <dbReference type="EMBL" id="MFC0211111.1"/>
    </source>
</evidence>
<reference evidence="5 6" key="1">
    <citation type="submission" date="2024-09" db="EMBL/GenBank/DDBJ databases">
        <authorList>
            <person name="Sun Q."/>
            <person name="Mori K."/>
        </authorList>
    </citation>
    <scope>NUCLEOTIDE SEQUENCE [LARGE SCALE GENOMIC DNA]</scope>
    <source>
        <strain evidence="5 6">CCM 7759</strain>
    </source>
</reference>
<dbReference type="RefSeq" id="WP_377467894.1">
    <property type="nucleotide sequence ID" value="NZ_JBHLWN010000010.1"/>
</dbReference>
<dbReference type="SUPFAM" id="SSF89260">
    <property type="entry name" value="Collagen-binding domain"/>
    <property type="match status" value="1"/>
</dbReference>
<protein>
    <submittedName>
        <fullName evidence="5">DNRLRE domain-containing protein</fullName>
    </submittedName>
</protein>
<dbReference type="NCBIfam" id="NF033679">
    <property type="entry name" value="DNRLRE_dom"/>
    <property type="match status" value="1"/>
</dbReference>
<keyword evidence="3" id="KW-0732">Signal</keyword>
<comment type="subcellular location">
    <subcellularLocation>
        <location evidence="1">Secreted</location>
    </subcellularLocation>
</comment>
<dbReference type="Gene3D" id="2.60.120.380">
    <property type="match status" value="1"/>
</dbReference>
<proteinExistence type="predicted"/>
<organism evidence="5 6">
    <name type="scientific">Paenibacillus chartarius</name>
    <dbReference type="NCBI Taxonomy" id="747481"/>
    <lineage>
        <taxon>Bacteria</taxon>
        <taxon>Bacillati</taxon>
        <taxon>Bacillota</taxon>
        <taxon>Bacilli</taxon>
        <taxon>Bacillales</taxon>
        <taxon>Paenibacillaceae</taxon>
        <taxon>Paenibacillus</taxon>
    </lineage>
</organism>
<evidence type="ECO:0000259" key="4">
    <source>
        <dbReference type="Pfam" id="PF24517"/>
    </source>
</evidence>
<accession>A0ABV6DEQ6</accession>
<evidence type="ECO:0000256" key="1">
    <source>
        <dbReference type="ARBA" id="ARBA00004613"/>
    </source>
</evidence>
<dbReference type="Gene3D" id="2.60.120.970">
    <property type="match status" value="1"/>
</dbReference>